<feature type="domain" description="Condensation" evidence="1">
    <location>
        <begin position="102"/>
        <end position="327"/>
    </location>
</feature>
<evidence type="ECO:0000313" key="3">
    <source>
        <dbReference type="Proteomes" id="UP001500280"/>
    </source>
</evidence>
<dbReference type="InterPro" id="IPR001242">
    <property type="entry name" value="Condensation_dom"/>
</dbReference>
<dbReference type="Proteomes" id="UP001500280">
    <property type="component" value="Unassembled WGS sequence"/>
</dbReference>
<dbReference type="EMBL" id="BAAANF010000023">
    <property type="protein sequence ID" value="GAA1713225.1"/>
    <property type="molecule type" value="Genomic_DNA"/>
</dbReference>
<dbReference type="SUPFAM" id="SSF52777">
    <property type="entry name" value="CoA-dependent acyltransferases"/>
    <property type="match status" value="2"/>
</dbReference>
<dbReference type="InterPro" id="IPR023213">
    <property type="entry name" value="CAT-like_dom_sf"/>
</dbReference>
<protein>
    <recommendedName>
        <fullName evidence="1">Condensation domain-containing protein</fullName>
    </recommendedName>
</protein>
<dbReference type="PANTHER" id="PTHR45527">
    <property type="entry name" value="NONRIBOSOMAL PEPTIDE SYNTHETASE"/>
    <property type="match status" value="1"/>
</dbReference>
<comment type="caution">
    <text evidence="2">The sequence shown here is derived from an EMBL/GenBank/DDBJ whole genome shotgun (WGS) entry which is preliminary data.</text>
</comment>
<dbReference type="Gene3D" id="3.30.559.10">
    <property type="entry name" value="Chloramphenicol acetyltransferase-like domain"/>
    <property type="match status" value="1"/>
</dbReference>
<evidence type="ECO:0000313" key="2">
    <source>
        <dbReference type="EMBL" id="GAA1713225.1"/>
    </source>
</evidence>
<evidence type="ECO:0000259" key="1">
    <source>
        <dbReference type="Pfam" id="PF00668"/>
    </source>
</evidence>
<dbReference type="Gene3D" id="3.30.559.30">
    <property type="entry name" value="Nonribosomal peptide synthetase, condensation domain"/>
    <property type="match status" value="1"/>
</dbReference>
<dbReference type="PANTHER" id="PTHR45527:SF1">
    <property type="entry name" value="FATTY ACID SYNTHASE"/>
    <property type="match status" value="1"/>
</dbReference>
<proteinExistence type="predicted"/>
<dbReference type="RefSeq" id="WP_344162525.1">
    <property type="nucleotide sequence ID" value="NZ_BAAANF010000023.1"/>
</dbReference>
<keyword evidence="3" id="KW-1185">Reference proteome</keyword>
<dbReference type="Pfam" id="PF00668">
    <property type="entry name" value="Condensation"/>
    <property type="match status" value="1"/>
</dbReference>
<reference evidence="2 3" key="1">
    <citation type="journal article" date="2019" name="Int. J. Syst. Evol. Microbiol.">
        <title>The Global Catalogue of Microorganisms (GCM) 10K type strain sequencing project: providing services to taxonomists for standard genome sequencing and annotation.</title>
        <authorList>
            <consortium name="The Broad Institute Genomics Platform"/>
            <consortium name="The Broad Institute Genome Sequencing Center for Infectious Disease"/>
            <person name="Wu L."/>
            <person name="Ma J."/>
        </authorList>
    </citation>
    <scope>NUCLEOTIDE SEQUENCE [LARGE SCALE GENOMIC DNA]</scope>
    <source>
        <strain evidence="2 3">JCM 14307</strain>
    </source>
</reference>
<sequence length="422" mass="46298">MTTSTMTRGTLSVQQETTQLNGHGRDPIWQRFALPGSVSMEELRRRVERMTAREPGLRTVAVDRTGVTYADLVQAPIISVPSADPQDRDRLFRAALDDDWEAAGPLWRLVVFTPTKGAPTEALLVIDHLIADVVTAALIAREIRTGQEPEASRGGGRFEEWARRQRSEFDPRNHDAAAEARSFWTEALGGTSPRRATALPAIRDAVPGSGANTVAVSIHVPIDPATIVSVARKARTTPFMLAMASFAATIAAATDTDDMSFAVVHHGRGPAHAAVYGWLATVAPVRIVQAGLSDLSTALTAVRKAWGRILGRLDTPWEYITGVCAGTGELDWGPVGHRQFLINYFTEPVAGITPEHYRDQHPEFPRGMRWLELQLIPLDSGGHMFRFLCNSDDLDPESVRELLQLLADGYTHHVDLIQGELR</sequence>
<gene>
    <name evidence="2" type="ORF">GCM10009745_71870</name>
</gene>
<accession>A0ABN2IWM0</accession>
<organism evidence="2 3">
    <name type="scientific">Kribbella yunnanensis</name>
    <dbReference type="NCBI Taxonomy" id="190194"/>
    <lineage>
        <taxon>Bacteria</taxon>
        <taxon>Bacillati</taxon>
        <taxon>Actinomycetota</taxon>
        <taxon>Actinomycetes</taxon>
        <taxon>Propionibacteriales</taxon>
        <taxon>Kribbellaceae</taxon>
        <taxon>Kribbella</taxon>
    </lineage>
</organism>
<name>A0ABN2IWM0_9ACTN</name>